<protein>
    <submittedName>
        <fullName evidence="1">Uncharacterized protein</fullName>
    </submittedName>
</protein>
<proteinExistence type="predicted"/>
<sequence length="95" mass="9969">MAEMLREINQTISTVQKKHAELLAISGHLATAEHAKLAYQFSARVTVAAAMSIGVRAARTAGHRPGTAFSTACSSQLSGALGKKENYFVAAAARP</sequence>
<dbReference type="EMBL" id="MK500338">
    <property type="protein sequence ID" value="QBK86916.1"/>
    <property type="molecule type" value="Genomic_DNA"/>
</dbReference>
<organism evidence="1">
    <name type="scientific">Marseillevirus LCMAC103</name>
    <dbReference type="NCBI Taxonomy" id="2506604"/>
    <lineage>
        <taxon>Viruses</taxon>
        <taxon>Varidnaviria</taxon>
        <taxon>Bamfordvirae</taxon>
        <taxon>Nucleocytoviricota</taxon>
        <taxon>Megaviricetes</taxon>
        <taxon>Pimascovirales</taxon>
        <taxon>Pimascovirales incertae sedis</taxon>
        <taxon>Marseilleviridae</taxon>
    </lineage>
</organism>
<name>A0A481YWL6_9VIRU</name>
<reference evidence="1" key="1">
    <citation type="journal article" date="2019" name="MBio">
        <title>Virus Genomes from Deep Sea Sediments Expand the Ocean Megavirome and Support Independent Origins of Viral Gigantism.</title>
        <authorList>
            <person name="Backstrom D."/>
            <person name="Yutin N."/>
            <person name="Jorgensen S.L."/>
            <person name="Dharamshi J."/>
            <person name="Homa F."/>
            <person name="Zaremba-Niedwiedzka K."/>
            <person name="Spang A."/>
            <person name="Wolf Y.I."/>
            <person name="Koonin E.V."/>
            <person name="Ettema T.J."/>
        </authorList>
    </citation>
    <scope>NUCLEOTIDE SEQUENCE</scope>
</reference>
<gene>
    <name evidence="1" type="ORF">LCMAC103_02540</name>
</gene>
<evidence type="ECO:0000313" key="1">
    <source>
        <dbReference type="EMBL" id="QBK86916.1"/>
    </source>
</evidence>
<accession>A0A481YWL6</accession>